<feature type="domain" description="ABC transporter" evidence="8">
    <location>
        <begin position="5"/>
        <end position="255"/>
    </location>
</feature>
<evidence type="ECO:0000256" key="7">
    <source>
        <dbReference type="ARBA" id="ARBA00023136"/>
    </source>
</evidence>
<dbReference type="CDD" id="cd03257">
    <property type="entry name" value="ABC_NikE_OppD_transporters"/>
    <property type="match status" value="1"/>
</dbReference>
<keyword evidence="6 9" id="KW-0067">ATP-binding</keyword>
<protein>
    <submittedName>
        <fullName evidence="9">ABC transporter ATP-binding protein</fullName>
    </submittedName>
</protein>
<dbReference type="InterPro" id="IPR003439">
    <property type="entry name" value="ABC_transporter-like_ATP-bd"/>
</dbReference>
<dbReference type="Pfam" id="PF08352">
    <property type="entry name" value="oligo_HPY"/>
    <property type="match status" value="1"/>
</dbReference>
<keyword evidence="4" id="KW-1003">Cell membrane</keyword>
<evidence type="ECO:0000256" key="4">
    <source>
        <dbReference type="ARBA" id="ARBA00022475"/>
    </source>
</evidence>
<dbReference type="PANTHER" id="PTHR43297">
    <property type="entry name" value="OLIGOPEPTIDE TRANSPORT ATP-BINDING PROTEIN APPD"/>
    <property type="match status" value="1"/>
</dbReference>
<evidence type="ECO:0000259" key="8">
    <source>
        <dbReference type="PROSITE" id="PS50893"/>
    </source>
</evidence>
<dbReference type="NCBIfam" id="TIGR01727">
    <property type="entry name" value="oligo_HPY"/>
    <property type="match status" value="1"/>
</dbReference>
<dbReference type="SMART" id="SM00382">
    <property type="entry name" value="AAA"/>
    <property type="match status" value="1"/>
</dbReference>
<dbReference type="InterPro" id="IPR050388">
    <property type="entry name" value="ABC_Ni/Peptide_Import"/>
</dbReference>
<dbReference type="GO" id="GO:0005524">
    <property type="term" value="F:ATP binding"/>
    <property type="evidence" value="ECO:0007669"/>
    <property type="project" value="UniProtKB-KW"/>
</dbReference>
<evidence type="ECO:0000256" key="6">
    <source>
        <dbReference type="ARBA" id="ARBA00022840"/>
    </source>
</evidence>
<dbReference type="RefSeq" id="WP_344662453.1">
    <property type="nucleotide sequence ID" value="NZ_BAAAQM010000073.1"/>
</dbReference>
<dbReference type="PROSITE" id="PS50893">
    <property type="entry name" value="ABC_TRANSPORTER_2"/>
    <property type="match status" value="1"/>
</dbReference>
<dbReference type="SUPFAM" id="SSF52540">
    <property type="entry name" value="P-loop containing nucleoside triphosphate hydrolases"/>
    <property type="match status" value="1"/>
</dbReference>
<name>A0ABP5EPZ8_9ACTN</name>
<dbReference type="Gene3D" id="3.40.50.300">
    <property type="entry name" value="P-loop containing nucleotide triphosphate hydrolases"/>
    <property type="match status" value="1"/>
</dbReference>
<gene>
    <name evidence="9" type="ORF">GCM10009838_80240</name>
</gene>
<proteinExistence type="inferred from homology"/>
<dbReference type="Pfam" id="PF00005">
    <property type="entry name" value="ABC_tran"/>
    <property type="match status" value="1"/>
</dbReference>
<dbReference type="PROSITE" id="PS00211">
    <property type="entry name" value="ABC_TRANSPORTER_1"/>
    <property type="match status" value="1"/>
</dbReference>
<sequence length="330" mass="35154">MRPLLTVEDLSVRFRTEGGTVQAVTGLGFELRRGRTLAVVGESGSGKSATGLALLGLHNRLRTEVTGRVEFDGVDLAALDERGVSAYRGSRIAMVFQDALTALSPYHTVERQLTDGYRRRTGASRPQARARAVEMLARVGIPDPARRVQEYPHEFSGGMRQRVMIAMALMGEPDLVIADEPTTALDVTVQAQILDLLADLQAESQLAILLITHDLGVVSGVAHDVMVMYAGRCVEYGPAAQVLAAPEHPYTAGLLRSVPTLHGPADSELVPIPGSPPNLLDPPSGCAFHPRCDARSRVGDLCTTAVPSLLPGSGGRSRACHLALERSTAS</sequence>
<dbReference type="InterPro" id="IPR013563">
    <property type="entry name" value="Oligopep_ABC_C"/>
</dbReference>
<evidence type="ECO:0000256" key="3">
    <source>
        <dbReference type="ARBA" id="ARBA00022448"/>
    </source>
</evidence>
<comment type="similarity">
    <text evidence="2">Belongs to the ABC transporter superfamily.</text>
</comment>
<keyword evidence="7" id="KW-0472">Membrane</keyword>
<dbReference type="EMBL" id="BAAAQM010000073">
    <property type="protein sequence ID" value="GAA2002243.1"/>
    <property type="molecule type" value="Genomic_DNA"/>
</dbReference>
<dbReference type="PANTHER" id="PTHR43297:SF2">
    <property type="entry name" value="DIPEPTIDE TRANSPORT ATP-BINDING PROTEIN DPPD"/>
    <property type="match status" value="1"/>
</dbReference>
<dbReference type="InterPro" id="IPR003593">
    <property type="entry name" value="AAA+_ATPase"/>
</dbReference>
<comment type="subcellular location">
    <subcellularLocation>
        <location evidence="1">Cell membrane</location>
        <topology evidence="1">Peripheral membrane protein</topology>
    </subcellularLocation>
</comment>
<keyword evidence="3" id="KW-0813">Transport</keyword>
<accession>A0ABP5EPZ8</accession>
<evidence type="ECO:0000256" key="1">
    <source>
        <dbReference type="ARBA" id="ARBA00004202"/>
    </source>
</evidence>
<evidence type="ECO:0000256" key="2">
    <source>
        <dbReference type="ARBA" id="ARBA00005417"/>
    </source>
</evidence>
<keyword evidence="5" id="KW-0547">Nucleotide-binding</keyword>
<evidence type="ECO:0000313" key="9">
    <source>
        <dbReference type="EMBL" id="GAA2002243.1"/>
    </source>
</evidence>
<keyword evidence="10" id="KW-1185">Reference proteome</keyword>
<dbReference type="InterPro" id="IPR027417">
    <property type="entry name" value="P-loop_NTPase"/>
</dbReference>
<reference evidence="10" key="1">
    <citation type="journal article" date="2019" name="Int. J. Syst. Evol. Microbiol.">
        <title>The Global Catalogue of Microorganisms (GCM) 10K type strain sequencing project: providing services to taxonomists for standard genome sequencing and annotation.</title>
        <authorList>
            <consortium name="The Broad Institute Genomics Platform"/>
            <consortium name="The Broad Institute Genome Sequencing Center for Infectious Disease"/>
            <person name="Wu L."/>
            <person name="Ma J."/>
        </authorList>
    </citation>
    <scope>NUCLEOTIDE SEQUENCE [LARGE SCALE GENOMIC DNA]</scope>
    <source>
        <strain evidence="10">JCM 16013</strain>
    </source>
</reference>
<organism evidence="9 10">
    <name type="scientific">Catenulispora subtropica</name>
    <dbReference type="NCBI Taxonomy" id="450798"/>
    <lineage>
        <taxon>Bacteria</taxon>
        <taxon>Bacillati</taxon>
        <taxon>Actinomycetota</taxon>
        <taxon>Actinomycetes</taxon>
        <taxon>Catenulisporales</taxon>
        <taxon>Catenulisporaceae</taxon>
        <taxon>Catenulispora</taxon>
    </lineage>
</organism>
<evidence type="ECO:0000313" key="10">
    <source>
        <dbReference type="Proteomes" id="UP001499854"/>
    </source>
</evidence>
<comment type="caution">
    <text evidence="9">The sequence shown here is derived from an EMBL/GenBank/DDBJ whole genome shotgun (WGS) entry which is preliminary data.</text>
</comment>
<dbReference type="Proteomes" id="UP001499854">
    <property type="component" value="Unassembled WGS sequence"/>
</dbReference>
<dbReference type="InterPro" id="IPR017871">
    <property type="entry name" value="ABC_transporter-like_CS"/>
</dbReference>
<evidence type="ECO:0000256" key="5">
    <source>
        <dbReference type="ARBA" id="ARBA00022741"/>
    </source>
</evidence>